<keyword evidence="1" id="KW-0614">Plasmid</keyword>
<dbReference type="RefSeq" id="WP_425304508.1">
    <property type="nucleotide sequence ID" value="NZ_CP065219.1"/>
</dbReference>
<evidence type="ECO:0000313" key="1">
    <source>
        <dbReference type="EMBL" id="QPL56521.1"/>
    </source>
</evidence>
<dbReference type="Proteomes" id="UP000594435">
    <property type="component" value="Plasmid pVN20-VB00237"/>
</dbReference>
<evidence type="ECO:0000313" key="2">
    <source>
        <dbReference type="Proteomes" id="UP000594435"/>
    </source>
</evidence>
<proteinExistence type="predicted"/>
<gene>
    <name evidence="1" type="ORF">I3X05_23775</name>
</gene>
<geneLocation type="plasmid" evidence="1 2">
    <name>pVN20-VB00237</name>
</geneLocation>
<dbReference type="AlphaFoldDB" id="A0AAJ4IGL1"/>
<name>A0AAJ4IGL1_9VIBR</name>
<sequence length="93" mass="10836">MTDKQKPKPRKLKQLIDLKNRLRISAIQAQKPVFKILIEPAEPTSRLLENRLRQLSEFPAPKNKCPENSAKRSQLAEKLETNKPMVQRKIITH</sequence>
<dbReference type="EMBL" id="CP065219">
    <property type="protein sequence ID" value="QPL56521.1"/>
    <property type="molecule type" value="Genomic_DNA"/>
</dbReference>
<protein>
    <submittedName>
        <fullName evidence="1">Uncharacterized protein</fullName>
    </submittedName>
</protein>
<organism evidence="1 2">
    <name type="scientific">Vibrio navarrensis</name>
    <dbReference type="NCBI Taxonomy" id="29495"/>
    <lineage>
        <taxon>Bacteria</taxon>
        <taxon>Pseudomonadati</taxon>
        <taxon>Pseudomonadota</taxon>
        <taxon>Gammaproteobacteria</taxon>
        <taxon>Vibrionales</taxon>
        <taxon>Vibrionaceae</taxon>
        <taxon>Vibrio</taxon>
    </lineage>
</organism>
<reference evidence="1 2" key="1">
    <citation type="submission" date="2020-11" db="EMBL/GenBank/DDBJ databases">
        <title>Complete and Circularized Genome Assembly of a human isolate of Vibrio navarrensis biotype pommerensis with MiSeq and MinION Sequence Data.</title>
        <authorList>
            <person name="Schwartz K."/>
            <person name="Borowiak M."/>
            <person name="Deneke C."/>
            <person name="Balau V."/>
            <person name="Metelmann C."/>
            <person name="Strauch E."/>
        </authorList>
    </citation>
    <scope>NUCLEOTIDE SEQUENCE [LARGE SCALE GENOMIC DNA]</scope>
    <source>
        <strain evidence="1 2">20-VB00237</strain>
        <plasmid evidence="1 2">pVN20-VB00237</plasmid>
    </source>
</reference>
<accession>A0AAJ4IGL1</accession>